<protein>
    <recommendedName>
        <fullName evidence="3">Glutathionylspermidine synthase pre-ATP-grasp-like domain-containing protein</fullName>
    </recommendedName>
</protein>
<dbReference type="EMBL" id="CP071448">
    <property type="protein sequence ID" value="QSW88378.1"/>
    <property type="molecule type" value="Genomic_DNA"/>
</dbReference>
<proteinExistence type="predicted"/>
<sequence>METQEITTQYSIISEKYTEFKDNQNVPARINTNDESVPDLFKEYVYAVTGWPVLIDSHTARELSTLSLTIPKLLHQIPSLYFDNNVKKIRDFYFEGDEMSAEFAMMCHKKNIETGCRLDLTYTEDGFKILEANIGSSIGGWQIHSFENLIRKFHSELTENYDQYKSKNTLKIYMNFLIEQILSKVPSIKDTINIFIDNGFDESDLDPEFADQTSLLFFNDLFKQELAKRALTGEAYSGNVSELVLIGDNLCFKDVVIHGITVLSMEIKVNTSVFRAFVTDKVYFPDHLGLKMMGDKRNLAVLLELAYAGKFQPEENQLIIKNIPWTAFIENKNIIFRDKEYNLLELLKNNKDQFVIKVARGYQGKDVFVGKFLSDDEWLEAIHTALATNAFIAQEFSGSIDFLAPNAQSEWTPHKLIWGAFGFGDSYGGVWVRMSEVKTDVGVINSATGAVEAIVFEVADK</sequence>
<dbReference type="RefSeq" id="WP_207295581.1">
    <property type="nucleotide sequence ID" value="NZ_CP071448.1"/>
</dbReference>
<name>A0ABX7QCL8_9FLAO</name>
<dbReference type="Proteomes" id="UP000663440">
    <property type="component" value="Chromosome"/>
</dbReference>
<accession>A0ABX7QCL8</accession>
<evidence type="ECO:0000313" key="1">
    <source>
        <dbReference type="EMBL" id="QSW88378.1"/>
    </source>
</evidence>
<dbReference type="SUPFAM" id="SSF56059">
    <property type="entry name" value="Glutathione synthetase ATP-binding domain-like"/>
    <property type="match status" value="1"/>
</dbReference>
<reference evidence="1 2" key="1">
    <citation type="submission" date="2021-03" db="EMBL/GenBank/DDBJ databases">
        <title>Flavobacterium kribbensis sp. nov, an endophytic bacteria, isolated from soybean.</title>
        <authorList>
            <person name="Lee J."/>
            <person name="Seo J."/>
        </authorList>
    </citation>
    <scope>NUCLEOTIDE SEQUENCE [LARGE SCALE GENOMIC DNA]</scope>
    <source>
        <strain evidence="1 2">BB8</strain>
    </source>
</reference>
<gene>
    <name evidence="1" type="ORF">J0383_19245</name>
</gene>
<organism evidence="1 2">
    <name type="scientific">Flavobacterium endoglycinae</name>
    <dbReference type="NCBI Taxonomy" id="2816357"/>
    <lineage>
        <taxon>Bacteria</taxon>
        <taxon>Pseudomonadati</taxon>
        <taxon>Bacteroidota</taxon>
        <taxon>Flavobacteriia</taxon>
        <taxon>Flavobacteriales</taxon>
        <taxon>Flavobacteriaceae</taxon>
        <taxon>Flavobacterium</taxon>
    </lineage>
</organism>
<evidence type="ECO:0008006" key="3">
    <source>
        <dbReference type="Google" id="ProtNLM"/>
    </source>
</evidence>
<evidence type="ECO:0000313" key="2">
    <source>
        <dbReference type="Proteomes" id="UP000663440"/>
    </source>
</evidence>
<keyword evidence="2" id="KW-1185">Reference proteome</keyword>